<dbReference type="AlphaFoldDB" id="A0A519B9B6"/>
<feature type="binding site" evidence="2">
    <location>
        <position position="13"/>
    </location>
    <ligand>
        <name>Fe cation</name>
        <dbReference type="ChEBI" id="CHEBI:24875"/>
        <label>1</label>
    </ligand>
</feature>
<dbReference type="EMBL" id="SGBD01000005">
    <property type="protein sequence ID" value="RZD13892.1"/>
    <property type="molecule type" value="Genomic_DNA"/>
</dbReference>
<keyword evidence="2" id="KW-0479">Metal-binding</keyword>
<dbReference type="GO" id="GO:0004113">
    <property type="term" value="F:2',3'-cyclic-nucleotide 3'-phosphodiesterase activity"/>
    <property type="evidence" value="ECO:0007669"/>
    <property type="project" value="TreeGrafter"/>
</dbReference>
<feature type="active site" description="Proton donor" evidence="1">
    <location>
        <position position="73"/>
    </location>
</feature>
<feature type="binding site" evidence="2">
    <location>
        <position position="157"/>
    </location>
    <ligand>
        <name>Fe cation</name>
        <dbReference type="ChEBI" id="CHEBI:24875"/>
        <label>2</label>
    </ligand>
</feature>
<dbReference type="SUPFAM" id="SSF56300">
    <property type="entry name" value="Metallo-dependent phosphatases"/>
    <property type="match status" value="1"/>
</dbReference>
<protein>
    <submittedName>
        <fullName evidence="3">TIGR00282 family metallophosphoesterase</fullName>
    </submittedName>
</protein>
<proteinExistence type="predicted"/>
<organism evidence="3 4">
    <name type="scientific">Candidatus Acidulodesulfobacterium ferriphilum</name>
    <dbReference type="NCBI Taxonomy" id="2597223"/>
    <lineage>
        <taxon>Bacteria</taxon>
        <taxon>Deltaproteobacteria</taxon>
        <taxon>Candidatus Acidulodesulfobacterales</taxon>
        <taxon>Candidatus Acidulodesulfobacterium</taxon>
    </lineage>
</organism>
<name>A0A519B9B6_9DELT</name>
<feature type="binding site" evidence="2">
    <location>
        <position position="182"/>
    </location>
    <ligand>
        <name>Fe cation</name>
        <dbReference type="ChEBI" id="CHEBI:24875"/>
        <label>2</label>
    </ligand>
</feature>
<dbReference type="CDD" id="cd07382">
    <property type="entry name" value="MPP_DR1281"/>
    <property type="match status" value="1"/>
</dbReference>
<dbReference type="PANTHER" id="PTHR36303">
    <property type="entry name" value="2',3'-CYCLIC-NUCLEOTIDE 2'-PHOSPHODIESTERASE"/>
    <property type="match status" value="1"/>
</dbReference>
<evidence type="ECO:0000256" key="2">
    <source>
        <dbReference type="PIRSR" id="PIRSR004789-51"/>
    </source>
</evidence>
<dbReference type="InterPro" id="IPR005235">
    <property type="entry name" value="YmdB-like"/>
</dbReference>
<dbReference type="Gene3D" id="3.60.21.10">
    <property type="match status" value="1"/>
</dbReference>
<gene>
    <name evidence="3" type="ORF">EVJ47_08145</name>
</gene>
<sequence>MQDNDIKILFIGDIIGKPGRLAVKGLLSNLVSKYEPEFIIANGENAAHGMGITPDVADFILSLGIDVITSGNHIWDQKSIIPYIAGQHKLLRPANYSPLVPGFGYGIFNSRFERKIGVVNLEGRVFMKGLTESPFTVAKDVIEKISGHSDAIIIDFHAEATSEKEALALYLDGEVSALVGTHTHVQTNDNMILPKGTAYITDVGMVGSKYSVVGTNKDIAIKKYLTGMPEKFIPEENNIVLNAVQVIVDKKTKLSKNIQKIYIDKN</sequence>
<dbReference type="GO" id="GO:0046872">
    <property type="term" value="F:metal ion binding"/>
    <property type="evidence" value="ECO:0007669"/>
    <property type="project" value="UniProtKB-KW"/>
</dbReference>
<dbReference type="PANTHER" id="PTHR36303:SF1">
    <property type="entry name" value="2',3'-CYCLIC-NUCLEOTIDE 2'-PHOSPHODIESTERASE"/>
    <property type="match status" value="1"/>
</dbReference>
<evidence type="ECO:0000256" key="1">
    <source>
        <dbReference type="PIRSR" id="PIRSR004789-50"/>
    </source>
</evidence>
<dbReference type="Proteomes" id="UP000320813">
    <property type="component" value="Unassembled WGS sequence"/>
</dbReference>
<feature type="binding site" evidence="2">
    <location>
        <position position="44"/>
    </location>
    <ligand>
        <name>Fe cation</name>
        <dbReference type="ChEBI" id="CHEBI:24875"/>
        <label>1</label>
    </ligand>
</feature>
<dbReference type="InterPro" id="IPR029052">
    <property type="entry name" value="Metallo-depent_PP-like"/>
</dbReference>
<dbReference type="NCBIfam" id="TIGR00282">
    <property type="entry name" value="TIGR00282 family metallophosphoesterase"/>
    <property type="match status" value="1"/>
</dbReference>
<dbReference type="Pfam" id="PF13277">
    <property type="entry name" value="YmdB"/>
    <property type="match status" value="1"/>
</dbReference>
<comment type="caution">
    <text evidence="3">The sequence shown here is derived from an EMBL/GenBank/DDBJ whole genome shotgun (WGS) entry which is preliminary data.</text>
</comment>
<accession>A0A519B9B6</accession>
<feature type="binding site" evidence="2">
    <location>
        <position position="44"/>
    </location>
    <ligand>
        <name>Fe cation</name>
        <dbReference type="ChEBI" id="CHEBI:24875"/>
        <label>2</label>
    </ligand>
</feature>
<feature type="binding site" evidence="2">
    <location>
        <position position="72"/>
    </location>
    <ligand>
        <name>Fe cation</name>
        <dbReference type="ChEBI" id="CHEBI:24875"/>
        <label>2</label>
    </ligand>
</feature>
<feature type="binding site" evidence="2">
    <location>
        <position position="45"/>
    </location>
    <ligand>
        <name>Fe cation</name>
        <dbReference type="ChEBI" id="CHEBI:24875"/>
        <label>1</label>
    </ligand>
</feature>
<dbReference type="PIRSF" id="PIRSF004789">
    <property type="entry name" value="DR1281"/>
    <property type="match status" value="1"/>
</dbReference>
<feature type="binding site" evidence="2">
    <location>
        <position position="184"/>
    </location>
    <ligand>
        <name>Fe cation</name>
        <dbReference type="ChEBI" id="CHEBI:24875"/>
        <label>1</label>
    </ligand>
</feature>
<evidence type="ECO:0000313" key="3">
    <source>
        <dbReference type="EMBL" id="RZD13892.1"/>
    </source>
</evidence>
<evidence type="ECO:0000313" key="4">
    <source>
        <dbReference type="Proteomes" id="UP000320813"/>
    </source>
</evidence>
<reference evidence="3 4" key="1">
    <citation type="submission" date="2019-01" db="EMBL/GenBank/DDBJ databases">
        <title>Insights into ecological role of a new deltaproteobacterial order Candidatus Sinidesulfobacterales (Sva0485) by metagenomics and metatranscriptomics.</title>
        <authorList>
            <person name="Tan S."/>
            <person name="Liu J."/>
            <person name="Fang Y."/>
            <person name="Hedlund B.P."/>
            <person name="Lian Z.H."/>
            <person name="Huang L.Y."/>
            <person name="Li J.T."/>
            <person name="Huang L.N."/>
            <person name="Li W.J."/>
            <person name="Jiang H.C."/>
            <person name="Dong H.L."/>
            <person name="Shu W.S."/>
        </authorList>
    </citation>
    <scope>NUCLEOTIDE SEQUENCE [LARGE SCALE GENOMIC DNA]</scope>
    <source>
        <strain evidence="3">AP3</strain>
    </source>
</reference>